<proteinExistence type="predicted"/>
<protein>
    <submittedName>
        <fullName evidence="2">Uncharacterized protein</fullName>
    </submittedName>
</protein>
<keyword evidence="1" id="KW-0472">Membrane</keyword>
<name>A0A2S7WMY1_9FLAO</name>
<dbReference type="Proteomes" id="UP000238882">
    <property type="component" value="Unassembled WGS sequence"/>
</dbReference>
<keyword evidence="3" id="KW-1185">Reference proteome</keyword>
<keyword evidence="1" id="KW-0812">Transmembrane</keyword>
<comment type="caution">
    <text evidence="2">The sequence shown here is derived from an EMBL/GenBank/DDBJ whole genome shotgun (WGS) entry which is preliminary data.</text>
</comment>
<dbReference type="EMBL" id="MSCN01000001">
    <property type="protein sequence ID" value="PQJ78806.1"/>
    <property type="molecule type" value="Genomic_DNA"/>
</dbReference>
<reference evidence="2 3" key="1">
    <citation type="submission" date="2016-12" db="EMBL/GenBank/DDBJ databases">
        <title>Trade-off between light-utilization and light-protection in marine flavobacteria.</title>
        <authorList>
            <person name="Kumagai Y."/>
            <person name="Yoshizawa S."/>
            <person name="Kogure K."/>
            <person name="Iwasaki W."/>
        </authorList>
    </citation>
    <scope>NUCLEOTIDE SEQUENCE [LARGE SCALE GENOMIC DNA]</scope>
    <source>
        <strain evidence="2 3">NBRC 108759</strain>
    </source>
</reference>
<dbReference type="RefSeq" id="WP_105015402.1">
    <property type="nucleotide sequence ID" value="NZ_MSCN01000001.1"/>
</dbReference>
<evidence type="ECO:0000313" key="3">
    <source>
        <dbReference type="Proteomes" id="UP000238882"/>
    </source>
</evidence>
<feature type="transmembrane region" description="Helical" evidence="1">
    <location>
        <begin position="87"/>
        <end position="107"/>
    </location>
</feature>
<gene>
    <name evidence="2" type="ORF">BTO18_06235</name>
</gene>
<sequence>MERELKNSANYIQEKAGKKTGFNTPSDYFDAIEQSVSSKLSEEQFNKEKAFEVPNNYFNNLESTILSKVAIKKEPKVVSFKERILKIIPYAAAACIVLFIGSNMLTFNKNTDILISDNEIEFWLETSTIHSDDIASVFEEDILEENDFSLTTIKDETIEDYINTIDNSSILNEIN</sequence>
<keyword evidence="1" id="KW-1133">Transmembrane helix</keyword>
<evidence type="ECO:0000256" key="1">
    <source>
        <dbReference type="SAM" id="Phobius"/>
    </source>
</evidence>
<organism evidence="2 3">
    <name type="scientific">Polaribacter porphyrae</name>
    <dbReference type="NCBI Taxonomy" id="1137780"/>
    <lineage>
        <taxon>Bacteria</taxon>
        <taxon>Pseudomonadati</taxon>
        <taxon>Bacteroidota</taxon>
        <taxon>Flavobacteriia</taxon>
        <taxon>Flavobacteriales</taxon>
        <taxon>Flavobacteriaceae</taxon>
    </lineage>
</organism>
<evidence type="ECO:0000313" key="2">
    <source>
        <dbReference type="EMBL" id="PQJ78806.1"/>
    </source>
</evidence>
<dbReference type="AlphaFoldDB" id="A0A2S7WMY1"/>
<dbReference type="OrthoDB" id="981524at2"/>
<accession>A0A2S7WMY1</accession>